<accession>A0A5B7EV23</accession>
<protein>
    <submittedName>
        <fullName evidence="1">Uncharacterized protein</fullName>
    </submittedName>
</protein>
<sequence>MPVPAVSRVAPVCKDDGYTVLIYLSTHYTANQQVIQQLLQGTLKEATRTRSSSYSNLTRNPVGHQEMVIQLLQPSEESLRSPGKGHPAT</sequence>
<reference evidence="1 2" key="1">
    <citation type="submission" date="2019-05" db="EMBL/GenBank/DDBJ databases">
        <title>Another draft genome of Portunus trituberculatus and its Hox gene families provides insights of decapod evolution.</title>
        <authorList>
            <person name="Jeong J.-H."/>
            <person name="Song I."/>
            <person name="Kim S."/>
            <person name="Choi T."/>
            <person name="Kim D."/>
            <person name="Ryu S."/>
            <person name="Kim W."/>
        </authorList>
    </citation>
    <scope>NUCLEOTIDE SEQUENCE [LARGE SCALE GENOMIC DNA]</scope>
    <source>
        <tissue evidence="1">Muscle</tissue>
    </source>
</reference>
<evidence type="ECO:0000313" key="2">
    <source>
        <dbReference type="Proteomes" id="UP000324222"/>
    </source>
</evidence>
<evidence type="ECO:0000313" key="1">
    <source>
        <dbReference type="EMBL" id="MPC38820.1"/>
    </source>
</evidence>
<keyword evidence="2" id="KW-1185">Reference proteome</keyword>
<comment type="caution">
    <text evidence="1">The sequence shown here is derived from an EMBL/GenBank/DDBJ whole genome shotgun (WGS) entry which is preliminary data.</text>
</comment>
<dbReference type="Proteomes" id="UP000324222">
    <property type="component" value="Unassembled WGS sequence"/>
</dbReference>
<name>A0A5B7EV23_PORTR</name>
<organism evidence="1 2">
    <name type="scientific">Portunus trituberculatus</name>
    <name type="common">Swimming crab</name>
    <name type="synonym">Neptunus trituberculatus</name>
    <dbReference type="NCBI Taxonomy" id="210409"/>
    <lineage>
        <taxon>Eukaryota</taxon>
        <taxon>Metazoa</taxon>
        <taxon>Ecdysozoa</taxon>
        <taxon>Arthropoda</taxon>
        <taxon>Crustacea</taxon>
        <taxon>Multicrustacea</taxon>
        <taxon>Malacostraca</taxon>
        <taxon>Eumalacostraca</taxon>
        <taxon>Eucarida</taxon>
        <taxon>Decapoda</taxon>
        <taxon>Pleocyemata</taxon>
        <taxon>Brachyura</taxon>
        <taxon>Eubrachyura</taxon>
        <taxon>Portunoidea</taxon>
        <taxon>Portunidae</taxon>
        <taxon>Portuninae</taxon>
        <taxon>Portunus</taxon>
    </lineage>
</organism>
<dbReference type="AlphaFoldDB" id="A0A5B7EV23"/>
<proteinExistence type="predicted"/>
<dbReference type="EMBL" id="VSRR010004180">
    <property type="protein sequence ID" value="MPC38820.1"/>
    <property type="molecule type" value="Genomic_DNA"/>
</dbReference>
<gene>
    <name evidence="1" type="ORF">E2C01_032336</name>
</gene>